<comment type="caution">
    <text evidence="1">The sequence shown here is derived from an EMBL/GenBank/DDBJ whole genome shotgun (WGS) entry which is preliminary data.</text>
</comment>
<organism evidence="1 2">
    <name type="scientific">Duganella vulcania</name>
    <dbReference type="NCBI Taxonomy" id="2692166"/>
    <lineage>
        <taxon>Bacteria</taxon>
        <taxon>Pseudomonadati</taxon>
        <taxon>Pseudomonadota</taxon>
        <taxon>Betaproteobacteria</taxon>
        <taxon>Burkholderiales</taxon>
        <taxon>Oxalobacteraceae</taxon>
        <taxon>Telluria group</taxon>
        <taxon>Duganella</taxon>
    </lineage>
</organism>
<dbReference type="AlphaFoldDB" id="A0A845GI64"/>
<gene>
    <name evidence="1" type="ORF">GTP90_01120</name>
</gene>
<dbReference type="RefSeq" id="WP_161081724.1">
    <property type="nucleotide sequence ID" value="NZ_WWCX01000001.1"/>
</dbReference>
<dbReference type="EMBL" id="WWCX01000001">
    <property type="protein sequence ID" value="MYM92457.1"/>
    <property type="molecule type" value="Genomic_DNA"/>
</dbReference>
<reference evidence="1" key="1">
    <citation type="submission" date="2019-12" db="EMBL/GenBank/DDBJ databases">
        <title>Novel species isolated from a subtropical stream in China.</title>
        <authorList>
            <person name="Lu H."/>
        </authorList>
    </citation>
    <scope>NUCLEOTIDE SEQUENCE [LARGE SCALE GENOMIC DNA]</scope>
    <source>
        <strain evidence="1">FT81W</strain>
    </source>
</reference>
<sequence>MRNSSVTILRPMAFLLRMVNSMAEKRSSNSGWIAATLVLALLAPMAWNPVDYFWEAGDSAYYQARQVYMRGSEADRHAVVAAFGGKRITVHDYSAVIFPAYIRVVKSGESPYPEAERQKTRGQQRADLVSVIGAGQ</sequence>
<accession>A0A845GI64</accession>
<evidence type="ECO:0000313" key="2">
    <source>
        <dbReference type="Proteomes" id="UP000447355"/>
    </source>
</evidence>
<evidence type="ECO:0000313" key="1">
    <source>
        <dbReference type="EMBL" id="MYM92457.1"/>
    </source>
</evidence>
<proteinExistence type="predicted"/>
<protein>
    <submittedName>
        <fullName evidence="1">Uncharacterized protein</fullName>
    </submittedName>
</protein>
<name>A0A845GI64_9BURK</name>
<dbReference type="Proteomes" id="UP000447355">
    <property type="component" value="Unassembled WGS sequence"/>
</dbReference>